<name>A0A2Z6NKA9_TRISU</name>
<proteinExistence type="predicted"/>
<keyword evidence="2" id="KW-1185">Reference proteome</keyword>
<accession>A0A2Z6NKA9</accession>
<sequence length="85" mass="9426">MQAIAHWWSCSIDQFRSKAPNGGARIGLQCKFLWGGNEDNNKILLHRNCGIRNGEWAGRIWSWKVNSDVCRSAAAGIGSAHRQCG</sequence>
<reference evidence="2" key="1">
    <citation type="journal article" date="2017" name="Front. Plant Sci.">
        <title>Climate Clever Clovers: New Paradigm to Reduce the Environmental Footprint of Ruminants by Breeding Low Methanogenic Forages Utilizing Haplotype Variation.</title>
        <authorList>
            <person name="Kaur P."/>
            <person name="Appels R."/>
            <person name="Bayer P.E."/>
            <person name="Keeble-Gagnere G."/>
            <person name="Wang J."/>
            <person name="Hirakawa H."/>
            <person name="Shirasawa K."/>
            <person name="Vercoe P."/>
            <person name="Stefanova K."/>
            <person name="Durmic Z."/>
            <person name="Nichols P."/>
            <person name="Revell C."/>
            <person name="Isobe S.N."/>
            <person name="Edwards D."/>
            <person name="Erskine W."/>
        </authorList>
    </citation>
    <scope>NUCLEOTIDE SEQUENCE [LARGE SCALE GENOMIC DNA]</scope>
    <source>
        <strain evidence="2">cv. Daliak</strain>
    </source>
</reference>
<evidence type="ECO:0000313" key="1">
    <source>
        <dbReference type="EMBL" id="GAU36375.1"/>
    </source>
</evidence>
<evidence type="ECO:0000313" key="2">
    <source>
        <dbReference type="Proteomes" id="UP000242715"/>
    </source>
</evidence>
<dbReference type="EMBL" id="DF973628">
    <property type="protein sequence ID" value="GAU36375.1"/>
    <property type="molecule type" value="Genomic_DNA"/>
</dbReference>
<protein>
    <submittedName>
        <fullName evidence="1">Uncharacterized protein</fullName>
    </submittedName>
</protein>
<dbReference type="Proteomes" id="UP000242715">
    <property type="component" value="Unassembled WGS sequence"/>
</dbReference>
<gene>
    <name evidence="1" type="ORF">TSUD_151420</name>
</gene>
<dbReference type="AlphaFoldDB" id="A0A2Z6NKA9"/>
<organism evidence="1 2">
    <name type="scientific">Trifolium subterraneum</name>
    <name type="common">Subterranean clover</name>
    <dbReference type="NCBI Taxonomy" id="3900"/>
    <lineage>
        <taxon>Eukaryota</taxon>
        <taxon>Viridiplantae</taxon>
        <taxon>Streptophyta</taxon>
        <taxon>Embryophyta</taxon>
        <taxon>Tracheophyta</taxon>
        <taxon>Spermatophyta</taxon>
        <taxon>Magnoliopsida</taxon>
        <taxon>eudicotyledons</taxon>
        <taxon>Gunneridae</taxon>
        <taxon>Pentapetalae</taxon>
        <taxon>rosids</taxon>
        <taxon>fabids</taxon>
        <taxon>Fabales</taxon>
        <taxon>Fabaceae</taxon>
        <taxon>Papilionoideae</taxon>
        <taxon>50 kb inversion clade</taxon>
        <taxon>NPAAA clade</taxon>
        <taxon>Hologalegina</taxon>
        <taxon>IRL clade</taxon>
        <taxon>Trifolieae</taxon>
        <taxon>Trifolium</taxon>
    </lineage>
</organism>